<dbReference type="PROSITE" id="PS51854">
    <property type="entry name" value="CSPG"/>
    <property type="match status" value="7"/>
</dbReference>
<evidence type="ECO:0000256" key="5">
    <source>
        <dbReference type="SAM" id="MobiDB-lite"/>
    </source>
</evidence>
<keyword evidence="2" id="KW-0677">Repeat</keyword>
<keyword evidence="8" id="KW-1185">Reference proteome</keyword>
<dbReference type="PANTHER" id="PTHR45739">
    <property type="entry name" value="MATRIX PROTEIN, PUTATIVE-RELATED"/>
    <property type="match status" value="1"/>
</dbReference>
<dbReference type="InterPro" id="IPR051561">
    <property type="entry name" value="FRAS1_ECM"/>
</dbReference>
<sequence length="1183" mass="130825">MVIIHPGSTKTLDTSLLMVESNTDIRDPSEIEYEVTSPPSEGTIIVNGIEASSFTQEDLIKGVVSYQHNKQGLKSKDAFSFTVQSKGVSDHGTFRIKIFKQGYLSEPEVIINKLIISYEGENAVINKDHLRVEQADILPSEMMYTIKQPPRLGHVVKVTNGSTLDYIHSFSQEEINNDQIFFMPMPTPGGDSFTVDITNRFVTLEDIQVAVDIVPGQVPFHGLNFTVREGSGVALTQDLLNITHSFYSSANIDFVVEEAPQHGAIRYMDGDEDDLTTFTWDEVKSGLIYYLHDSSETSEDCFTLLASAFEIGRTSEPVTIGITVLPVNDEPPRLTHNTGLEVLSGEDAEITEHMLSTEDADTPPEELVYSIETPSNGIVAFRVSPGDSIQNFTQAQINNGDVVFTHKGSQLGGFAFTVTDGEHTSPLYRFLVTARRITISMETEEELMLFPGTRQPITGDILKAVTSEGGDEITYAVLRAPRFGRLISPNHKKQFKEVSRFSQSELDSGSIFYEHQMPEEPFWVVMDSVELLLSSGPAQAMEHTLPVNVSFLAENRNGSSQLWRNTGLDIVRDQRKVIDSSRLDASNLLASIAESEQAFMDVMFEVKQFPAHGRLVLGDLDLPKESPYFLQEDLDNGDLEYLQRYSDASSDSFTFRVYLKPKVRGPQVQSPAAVVLEETFNISIRRRDYSPPELVSVDLLLEVLQGSAVVLTQEYLNTIDQDNTPAEIIFTVTKGPANGLLVDTESKDQIEKFTQEDINAGRVTFISDGSLADGFMEFTVSDGRHRTESHTLHIGILARALLLAKAEEIHVRQGDDETLITESMLKATTGGPNEEEVIYKITNIPEYAAVMVDRQPTSAFSQKQIREGRVSVRFVKSTSPRDTVAIVARSRAANISTILNVTVTPLVNLPYDPLLPQGATVLVDTKLLDASLLANKTNAVPTFHVVSQPKSAQFLKIGGAADGQPVMSFTQRDVEEGHVALQVPGDKVEEEEVKFILRAHGVPPAEGTLSFRTVPYDPSMTYGAKILKVPSSGSVVDRKDTAGRQSPPRTTPPGSRQRGNLGWSEGANPTTTHPDFGSHRKPVVSMQRNLWAILIPILAILLLLFLAAAVAYYLVRRNKTGKHNVQTTSPKPKNGEVKQETFRKTDPANNIPMSNVDSKEPDPELLQHCRTTNPALKKNQYWV</sequence>
<feature type="transmembrane region" description="Helical" evidence="6">
    <location>
        <begin position="1090"/>
        <end position="1115"/>
    </location>
</feature>
<evidence type="ECO:0000256" key="1">
    <source>
        <dbReference type="ARBA" id="ARBA00022729"/>
    </source>
</evidence>
<keyword evidence="3" id="KW-0325">Glycoprotein</keyword>
<dbReference type="OrthoDB" id="9026019at2759"/>
<organism evidence="7 8">
    <name type="scientific">Megalops atlanticus</name>
    <name type="common">Tarpon</name>
    <name type="synonym">Clupea gigantea</name>
    <dbReference type="NCBI Taxonomy" id="7932"/>
    <lineage>
        <taxon>Eukaryota</taxon>
        <taxon>Metazoa</taxon>
        <taxon>Chordata</taxon>
        <taxon>Craniata</taxon>
        <taxon>Vertebrata</taxon>
        <taxon>Euteleostomi</taxon>
        <taxon>Actinopterygii</taxon>
        <taxon>Neopterygii</taxon>
        <taxon>Teleostei</taxon>
        <taxon>Elopiformes</taxon>
        <taxon>Megalopidae</taxon>
        <taxon>Megalops</taxon>
    </lineage>
</organism>
<keyword evidence="1" id="KW-0732">Signal</keyword>
<feature type="region of interest" description="Disordered" evidence="5">
    <location>
        <begin position="1033"/>
        <end position="1079"/>
    </location>
</feature>
<feature type="compositionally biased region" description="Polar residues" evidence="5">
    <location>
        <begin position="1147"/>
        <end position="1156"/>
    </location>
</feature>
<dbReference type="AlphaFoldDB" id="A0A9D3Q2Q3"/>
<feature type="repeat" description="CSPG" evidence="4">
    <location>
        <begin position="438"/>
        <end position="534"/>
    </location>
</feature>
<dbReference type="GO" id="GO:0009653">
    <property type="term" value="P:anatomical structure morphogenesis"/>
    <property type="evidence" value="ECO:0007669"/>
    <property type="project" value="TreeGrafter"/>
</dbReference>
<reference evidence="7" key="1">
    <citation type="submission" date="2021-01" db="EMBL/GenBank/DDBJ databases">
        <authorList>
            <person name="Zahm M."/>
            <person name="Roques C."/>
            <person name="Cabau C."/>
            <person name="Klopp C."/>
            <person name="Donnadieu C."/>
            <person name="Jouanno E."/>
            <person name="Lampietro C."/>
            <person name="Louis A."/>
            <person name="Herpin A."/>
            <person name="Echchiki A."/>
            <person name="Berthelot C."/>
            <person name="Parey E."/>
            <person name="Roest-Crollius H."/>
            <person name="Braasch I."/>
            <person name="Postlethwait J."/>
            <person name="Bobe J."/>
            <person name="Montfort J."/>
            <person name="Bouchez O."/>
            <person name="Begum T."/>
            <person name="Mejri S."/>
            <person name="Adams A."/>
            <person name="Chen W.-J."/>
            <person name="Guiguen Y."/>
        </authorList>
    </citation>
    <scope>NUCLEOTIDE SEQUENCE</scope>
    <source>
        <strain evidence="7">YG-15Mar2019-1</strain>
        <tissue evidence="7">Brain</tissue>
    </source>
</reference>
<feature type="repeat" description="CSPG" evidence="4">
    <location>
        <begin position="690"/>
        <end position="783"/>
    </location>
</feature>
<evidence type="ECO:0008006" key="9">
    <source>
        <dbReference type="Google" id="ProtNLM"/>
    </source>
</evidence>
<feature type="repeat" description="CSPG" evidence="4">
    <location>
        <begin position="559"/>
        <end position="658"/>
    </location>
</feature>
<accession>A0A9D3Q2Q3</accession>
<evidence type="ECO:0000313" key="7">
    <source>
        <dbReference type="EMBL" id="KAG7473892.1"/>
    </source>
</evidence>
<dbReference type="Pfam" id="PF16184">
    <property type="entry name" value="Cadherin_3"/>
    <property type="match status" value="7"/>
</dbReference>
<proteinExistence type="predicted"/>
<evidence type="ECO:0000313" key="8">
    <source>
        <dbReference type="Proteomes" id="UP001046870"/>
    </source>
</evidence>
<comment type="caution">
    <text evidence="7">The sequence shown here is derived from an EMBL/GenBank/DDBJ whole genome shotgun (WGS) entry which is preliminary data.</text>
</comment>
<feature type="repeat" description="CSPG" evidence="4">
    <location>
        <begin position="1"/>
        <end position="84"/>
    </location>
</feature>
<evidence type="ECO:0000256" key="2">
    <source>
        <dbReference type="ARBA" id="ARBA00022737"/>
    </source>
</evidence>
<keyword evidence="6" id="KW-0472">Membrane</keyword>
<gene>
    <name evidence="7" type="ORF">MATL_G00100640</name>
</gene>
<feature type="compositionally biased region" description="Basic and acidic residues" evidence="5">
    <location>
        <begin position="1133"/>
        <end position="1146"/>
    </location>
</feature>
<protein>
    <recommendedName>
        <fullName evidence="9">Chondroitin sulfate proteoglycan 4</fullName>
    </recommendedName>
</protein>
<dbReference type="PANTHER" id="PTHR45739:SF13">
    <property type="entry name" value="CHONDROITIN SULFATE PROTEOGLYCAN 4"/>
    <property type="match status" value="1"/>
</dbReference>
<dbReference type="Proteomes" id="UP001046870">
    <property type="component" value="Chromosome 7"/>
</dbReference>
<evidence type="ECO:0000256" key="3">
    <source>
        <dbReference type="ARBA" id="ARBA00023180"/>
    </source>
</evidence>
<dbReference type="EMBL" id="JAFDVH010000007">
    <property type="protein sequence ID" value="KAG7473892.1"/>
    <property type="molecule type" value="Genomic_DNA"/>
</dbReference>
<feature type="region of interest" description="Disordered" evidence="5">
    <location>
        <begin position="1122"/>
        <end position="1166"/>
    </location>
</feature>
<dbReference type="InterPro" id="IPR039005">
    <property type="entry name" value="CSPG_rpt"/>
</dbReference>
<feature type="repeat" description="CSPG" evidence="4">
    <location>
        <begin position="106"/>
        <end position="203"/>
    </location>
</feature>
<feature type="repeat" description="CSPG" evidence="4">
    <location>
        <begin position="331"/>
        <end position="421"/>
    </location>
</feature>
<evidence type="ECO:0000256" key="4">
    <source>
        <dbReference type="PROSITE-ProRule" id="PRU01201"/>
    </source>
</evidence>
<feature type="repeat" description="CSPG" evidence="4">
    <location>
        <begin position="216"/>
        <end position="307"/>
    </location>
</feature>
<feature type="compositionally biased region" description="Basic and acidic residues" evidence="5">
    <location>
        <begin position="1157"/>
        <end position="1166"/>
    </location>
</feature>
<keyword evidence="6" id="KW-1133">Transmembrane helix</keyword>
<feature type="compositionally biased region" description="Polar residues" evidence="5">
    <location>
        <begin position="1043"/>
        <end position="1058"/>
    </location>
</feature>
<evidence type="ECO:0000256" key="6">
    <source>
        <dbReference type="SAM" id="Phobius"/>
    </source>
</evidence>
<name>A0A9D3Q2Q3_MEGAT</name>
<keyword evidence="6" id="KW-0812">Transmembrane</keyword>